<dbReference type="EMBL" id="ABJB010547666">
    <property type="status" value="NOT_ANNOTATED_CDS"/>
    <property type="molecule type" value="Genomic_DNA"/>
</dbReference>
<proteinExistence type="evidence at protein level"/>
<dbReference type="HOGENOM" id="CLU_2123769_0_0_1"/>
<evidence type="ECO:0000313" key="1">
    <source>
        <dbReference type="EMBL" id="EEC04263.1"/>
    </source>
</evidence>
<evidence type="ECO:0007829" key="4">
    <source>
        <dbReference type="PeptideAtlas" id="B7PCE1"/>
    </source>
</evidence>
<gene>
    <name evidence="1" type="ORF">IscW_ISCW002065</name>
</gene>
<dbReference type="Proteomes" id="UP000001555">
    <property type="component" value="Unassembled WGS sequence"/>
</dbReference>
<keyword evidence="4" id="KW-1267">Proteomics identification</keyword>
<organism>
    <name type="scientific">Ixodes scapularis</name>
    <name type="common">Black-legged tick</name>
    <name type="synonym">Deer tick</name>
    <dbReference type="NCBI Taxonomy" id="6945"/>
    <lineage>
        <taxon>Eukaryota</taxon>
        <taxon>Metazoa</taxon>
        <taxon>Ecdysozoa</taxon>
        <taxon>Arthropoda</taxon>
        <taxon>Chelicerata</taxon>
        <taxon>Arachnida</taxon>
        <taxon>Acari</taxon>
        <taxon>Parasitiformes</taxon>
        <taxon>Ixodida</taxon>
        <taxon>Ixodoidea</taxon>
        <taxon>Ixodidae</taxon>
        <taxon>Ixodinae</taxon>
        <taxon>Ixodes</taxon>
    </lineage>
</organism>
<dbReference type="InParanoid" id="B7PCE1"/>
<name>B7PCE1_IXOSC</name>
<reference evidence="2" key="2">
    <citation type="submission" date="2020-05" db="UniProtKB">
        <authorList>
            <consortium name="EnsemblMetazoa"/>
        </authorList>
    </citation>
    <scope>IDENTIFICATION</scope>
    <source>
        <strain evidence="2">wikel</strain>
    </source>
</reference>
<dbReference type="EC" id="3.1.6.2" evidence="1"/>
<accession>B7PCE1</accession>
<dbReference type="EnsemblMetazoa" id="ISCW002065-RA">
    <property type="protein sequence ID" value="ISCW002065-PA"/>
    <property type="gene ID" value="ISCW002065"/>
</dbReference>
<dbReference type="SUPFAM" id="SSF53649">
    <property type="entry name" value="Alkaline phosphatase-like"/>
    <property type="match status" value="1"/>
</dbReference>
<dbReference type="STRING" id="6945.B7PCE1"/>
<dbReference type="PaxDb" id="6945-B7PCE1"/>
<dbReference type="Gene3D" id="3.40.720.10">
    <property type="entry name" value="Alkaline Phosphatase, subunit A"/>
    <property type="match status" value="1"/>
</dbReference>
<evidence type="ECO:0000313" key="3">
    <source>
        <dbReference type="Proteomes" id="UP000001555"/>
    </source>
</evidence>
<keyword evidence="1" id="KW-0378">Hydrolase</keyword>
<protein>
    <submittedName>
        <fullName evidence="1 2">Arylsulfatase, putative</fullName>
        <ecNumber evidence="1">3.1.6.2</ecNumber>
    </submittedName>
</protein>
<dbReference type="Pfam" id="PF14707">
    <property type="entry name" value="Sulfatase_C"/>
    <property type="match status" value="1"/>
</dbReference>
<keyword evidence="3" id="KW-1185">Reference proteome</keyword>
<dbReference type="Gene3D" id="3.30.1120.10">
    <property type="match status" value="1"/>
</dbReference>
<dbReference type="AlphaFoldDB" id="B7PCE1"/>
<dbReference type="VEuPathDB" id="VectorBase:ISCP_036311"/>
<dbReference type="VEuPathDB" id="VectorBase:ISCW002065"/>
<dbReference type="InterPro" id="IPR017850">
    <property type="entry name" value="Alkaline_phosphatase_core_sf"/>
</dbReference>
<dbReference type="GO" id="GO:0004773">
    <property type="term" value="F:steryl-sulfatase activity"/>
    <property type="evidence" value="ECO:0007669"/>
    <property type="project" value="UniProtKB-EC"/>
</dbReference>
<sequence length="114" mass="13032">MCCSGVWKVHFHSSDESQCPYVCHCYGSYVLHHDPPLVFHLDTDPSERNPLSVSSDPRVHKVLAAVKDALRGHEASLDSLPQQFNFINTFWLPWLQPCCNFPRCSCREEDSTLL</sequence>
<dbReference type="EMBL" id="ABJB010574285">
    <property type="status" value="NOT_ANNOTATED_CDS"/>
    <property type="molecule type" value="Genomic_DNA"/>
</dbReference>
<dbReference type="OrthoDB" id="103349at2759"/>
<evidence type="ECO:0000313" key="2">
    <source>
        <dbReference type="EnsemblMetazoa" id="ISCW002065-PA"/>
    </source>
</evidence>
<reference evidence="1 3" key="1">
    <citation type="submission" date="2008-03" db="EMBL/GenBank/DDBJ databases">
        <title>Annotation of Ixodes scapularis.</title>
        <authorList>
            <consortium name="Ixodes scapularis Genome Project Consortium"/>
            <person name="Caler E."/>
            <person name="Hannick L.I."/>
            <person name="Bidwell S."/>
            <person name="Joardar V."/>
            <person name="Thiagarajan M."/>
            <person name="Amedeo P."/>
            <person name="Galinsky K.J."/>
            <person name="Schobel S."/>
            <person name="Inman J."/>
            <person name="Hostetler J."/>
            <person name="Miller J."/>
            <person name="Hammond M."/>
            <person name="Megy K."/>
            <person name="Lawson D."/>
            <person name="Kodira C."/>
            <person name="Sutton G."/>
            <person name="Meyer J."/>
            <person name="Hill C.A."/>
            <person name="Birren B."/>
            <person name="Nene V."/>
            <person name="Collins F."/>
            <person name="Alarcon-Chaidez F."/>
            <person name="Wikel S."/>
            <person name="Strausberg R."/>
        </authorList>
    </citation>
    <scope>NUCLEOTIDE SEQUENCE [LARGE SCALE GENOMIC DNA]</scope>
    <source>
        <strain evidence="3">Wikel</strain>
        <strain evidence="1">Wikel colony</strain>
    </source>
</reference>
<dbReference type="EMBL" id="DS683442">
    <property type="protein sequence ID" value="EEC04263.1"/>
    <property type="molecule type" value="Genomic_DNA"/>
</dbReference>
<dbReference type="VEuPathDB" id="VectorBase:ISCI002065"/>